<name>M2A3W6_9BACT</name>
<dbReference type="AlphaFoldDB" id="M2A3W6"/>
<comment type="caution">
    <text evidence="1">The sequence shown here is derived from an EMBL/GenBank/DDBJ whole genome shotgun (WGS) entry which is preliminary data.</text>
</comment>
<dbReference type="RefSeq" id="WP_008661097.1">
    <property type="nucleotide sequence ID" value="NZ_ANMO01000235.1"/>
</dbReference>
<proteinExistence type="predicted"/>
<dbReference type="PROSITE" id="PS51257">
    <property type="entry name" value="PROKAR_LIPOPROTEIN"/>
    <property type="match status" value="1"/>
</dbReference>
<reference evidence="1" key="1">
    <citation type="submission" date="2012-11" db="EMBL/GenBank/DDBJ databases">
        <title>Permanent draft genomes of Rhodopirellula europaea strain SH398 and 6C.</title>
        <authorList>
            <person name="Richter M."/>
            <person name="Richter-Heitmann T."/>
            <person name="Frank C."/>
            <person name="Harder J."/>
            <person name="Glockner F.O."/>
        </authorList>
    </citation>
    <scope>NUCLEOTIDE SEQUENCE</scope>
    <source>
        <strain evidence="1">6C</strain>
    </source>
</reference>
<organism evidence="1 2">
    <name type="scientific">Rhodopirellula europaea 6C</name>
    <dbReference type="NCBI Taxonomy" id="1263867"/>
    <lineage>
        <taxon>Bacteria</taxon>
        <taxon>Pseudomonadati</taxon>
        <taxon>Planctomycetota</taxon>
        <taxon>Planctomycetia</taxon>
        <taxon>Pirellulales</taxon>
        <taxon>Pirellulaceae</taxon>
        <taxon>Rhodopirellula</taxon>
    </lineage>
</organism>
<reference evidence="1" key="2">
    <citation type="journal article" date="2013" name="Mar. Genomics">
        <title>Expression of sulfatases in Rhodopirellula baltica and the diversity of sulfatases in the genus Rhodopirellula.</title>
        <authorList>
            <person name="Wegner C.E."/>
            <person name="Richter-Heitmann T."/>
            <person name="Klindworth A."/>
            <person name="Klockow C."/>
            <person name="Richter M."/>
            <person name="Achstetter T."/>
            <person name="Glockner F.O."/>
            <person name="Harder J."/>
        </authorList>
    </citation>
    <scope>NUCLEOTIDE SEQUENCE [LARGE SCALE GENOMIC DNA]</scope>
    <source>
        <strain evidence="1">6C</strain>
    </source>
</reference>
<dbReference type="Proteomes" id="UP000011529">
    <property type="component" value="Unassembled WGS sequence"/>
</dbReference>
<dbReference type="EMBL" id="ANMO01000235">
    <property type="protein sequence ID" value="EMB13986.1"/>
    <property type="molecule type" value="Genomic_DNA"/>
</dbReference>
<evidence type="ECO:0000313" key="1">
    <source>
        <dbReference type="EMBL" id="EMB13986.1"/>
    </source>
</evidence>
<accession>M2A3W6</accession>
<protein>
    <submittedName>
        <fullName evidence="1">Signal peptide protein</fullName>
    </submittedName>
</protein>
<dbReference type="PATRIC" id="fig|1263867.3.peg.5612"/>
<sequence>MKRKRDGLIQQFAKWIFACGIVAGVSAWTTGCSPSSSTTEEAATTPQQFVIARGEPRDRLRQIFARYRGSSYYQDTSEVVLRVVPMADASSELFSGGKQEQRAPFRVRWTGRQLDVQAYVVRLRASSSPQSNQVELNAWFDEPETRHFDSQMLVDVWQKPENQRLDLDRVLADEVLRSKLSAGLAGPPPQLEWLFAGDPMSGIFEPTAKLKWLPDANFAGQKMRRIAAETEGKSYVFWIDPTVSVIRRVELPLPLIEGLDTKQSSLTLEFRRAEFAPQSGDEDSTRFDFQPPFTPQRVSRFVPVPPPPPSSILGRRLPNDAMRTIRADSNPTEVVLFRLSEEEDVSATEPRWIAAAITQSRQSNLSHVHWVVATEEDGFRRELSAAWSGAVTVLDSSSLDDVFGLLRLKPGSAAVIDADQTVLLTEQQINTSSVGNVLAALADDAAGVDVPAKIQADYKQLNRAYESELSKALQQ</sequence>
<keyword evidence="2" id="KW-1185">Reference proteome</keyword>
<evidence type="ECO:0000313" key="2">
    <source>
        <dbReference type="Proteomes" id="UP000011529"/>
    </source>
</evidence>
<gene>
    <name evidence="1" type="ORF">RE6C_05240</name>
</gene>